<dbReference type="PANTHER" id="PTHR47027">
    <property type="entry name" value="REVERSE TRANSCRIPTASE DOMAIN-CONTAINING PROTEIN"/>
    <property type="match status" value="1"/>
</dbReference>
<dbReference type="InterPro" id="IPR043128">
    <property type="entry name" value="Rev_trsase/Diguanyl_cyclase"/>
</dbReference>
<comment type="caution">
    <text evidence="5">The sequence shown here is derived from an EMBL/GenBank/DDBJ whole genome shotgun (WGS) entry which is preliminary data.</text>
</comment>
<sequence>MRIVSTNFIPDRSRPGLTTTAIGAVDLQGAGGNWATVGRRSRGGRRVRRQREKRKGKSVGLRIGTLNVGTMTGKGRELADVMERRKVDILCVQETRWKGSKACSIGAGFKLFYYGVDSKRNGVGVVLKEEFVRNVLEVKRVSDRVMSLKLEIEGVMLNVVSGYAPQVGCELEEKERFWSELDEVMESIPTGERVVIGADFNGHVGEGNTGDEEVMGKFGVKERNLEGQMVVDFAKRMDMGVVNTYFQKREEHRVTYKSGGRRTQVDYILCRRGNLKEISDCKVVVGESVARQHRMVVCRMTLMVCKTKRSKIEKKTKWWKLKKEECCEEFRQKLRQALGGQVVLPDDWETTAEVIRETGRKVLGVSSGRRKEDKETWWWNEEVQDSVQRKRLAKKKWDMDRTEENRQEYKELQRRVKREVSKAKQKAYEELYTRLDTREGEKDLYRLARQRDRDGKDVQQVRVIKDRDGRVLTSEESVQRRWKEYFEELMNEENEREKRVEGVNSVEQKVDKIRKDEVRKALKRMKSGKAVGPDDIPVEVWKCLGEAAVEFLANLFNRVLESERMPEEWRRSVLVPIFKNKGDVQSCSNYRGIKLMSHTMKLWERVVEARLRKVVDICEQQYGFMPRKSTTDAIFALRILMEKYRDGQKELHCVFVDLEKAYDRVPREELWYCMRKSGVAEKYVRVVQDMYERSRTVVRCAVGQTEKFNVEVGLHQGSALSPFLFAIVMDQLSEEVRQESPWTMMFADDIVICSESREQVEENLERWRFALERRGMKVSRSKTEYMCVNEREGSGTVRLQGEEVKKVQEFKYLGSTVQSNGECGKEVKKRVQAGWNGWRKVSGVLCDRKISARIKGKVYRTVVRPAMLYGLETVSMRKRQESELEVAELKMLRFSLGVTRLDRIRNEYIRGTAHVGRLGDKVREARLRWFGHVQRRERKGRELADMMERRKVDILCVQETRWKGSKARSIGAGFKLFYYGVDSKRNGVGVVLKEEFVRNVLEVKRVSDRVMSLKLEIEGVMLNVVSGYAPQVGCELEEKERFWSELDEVMESIPTGERVVIGADFNGHVGEENTGDEEVMGKFGVKERNLEGQMVVDFAKRMDMAVVNTYFQKREEHRVTYKSGGRRTQVDYILCRRGNLKEISDCKVVVGESVARQHRMVVCRMTLMVCKKKRSKIEKKTKWWKLKKEECCEEFRQKLRQALGGQVLLPDDWETTAEVIRETGRKVLGVSSGRRKEDKETWWWNEEVQDSIQRKRLAKKKWDMDRTEKNRQEYKELQRRVKREVSKAKQKAYDELYTRLDTREGEKDLYRLARQRDRDGKDVQQVRVIKDRDGRVLTSEQSVQRRWKEYFEELMNEENEREKRVEGVNSVEQKVDKIRKDEVRKALKRMKSGKAVGPDDIPVEVWKCLGEAAVEFLASLFNRVLESERMPEEWRRSVLVPIFKNKGDVQSCSNYRGIKLMSHTMKLWERVVEARLRKVVEICEQQYGFMPRKSTTDAIFALRILMEKYRDGQRELHCVFVDLEKAYDRVPREELWYCMRKSGVAEKYVRVVQDMYERSRTVVRCAVGQTEEFKVEVGLHQGSALSPFLFAMVMDQLSEEVRQESPWTMMFADDIVICSESREQVEENLERWRFALERRGMKVSRSKTKYMCVNERDGSGTVRLQGEEVKKVQEFKYLGSTVQSNGECGKEVKKRVQAGWNGWRKVSGVLCDQKISARIKGKVYRTVVRPAMLYGLETVSLRKRQESELEVAELKMLRFSLGVTRLDRIRNEYIRGTAHVGRLGDKVREARLRWFGHVQRRE</sequence>
<name>A0AAE0URF1_9TELE</name>
<dbReference type="CDD" id="cd01650">
    <property type="entry name" value="RT_nLTR_like"/>
    <property type="match status" value="2"/>
</dbReference>
<feature type="non-terminal residue" evidence="5">
    <location>
        <position position="1802"/>
    </location>
</feature>
<dbReference type="PROSITE" id="PS50878">
    <property type="entry name" value="RT_POL"/>
    <property type="match status" value="2"/>
</dbReference>
<evidence type="ECO:0000256" key="3">
    <source>
        <dbReference type="SAM" id="Coils"/>
    </source>
</evidence>
<protein>
    <recommendedName>
        <fullName evidence="2">ribonuclease H</fullName>
        <ecNumber evidence="2">3.1.26.4</ecNumber>
    </recommendedName>
</protein>
<evidence type="ECO:0000313" key="5">
    <source>
        <dbReference type="EMBL" id="KAK3514974.1"/>
    </source>
</evidence>
<reference evidence="5" key="1">
    <citation type="submission" date="2023-06" db="EMBL/GenBank/DDBJ databases">
        <title>Male Hemibagrus guttatus genome.</title>
        <authorList>
            <person name="Bian C."/>
        </authorList>
    </citation>
    <scope>NUCLEOTIDE SEQUENCE</scope>
    <source>
        <strain evidence="5">Male_cb2023</strain>
        <tissue evidence="5">Muscle</tissue>
    </source>
</reference>
<dbReference type="Pfam" id="PF03372">
    <property type="entry name" value="Exo_endo_phos"/>
    <property type="match status" value="2"/>
</dbReference>
<proteinExistence type="inferred from homology"/>
<dbReference type="Proteomes" id="UP001274896">
    <property type="component" value="Unassembled WGS sequence"/>
</dbReference>
<dbReference type="InterPro" id="IPR005135">
    <property type="entry name" value="Endo/exonuclease/phosphatase"/>
</dbReference>
<dbReference type="InterPro" id="IPR036691">
    <property type="entry name" value="Endo/exonu/phosph_ase_sf"/>
</dbReference>
<organism evidence="5 6">
    <name type="scientific">Hemibagrus guttatus</name>
    <dbReference type="NCBI Taxonomy" id="175788"/>
    <lineage>
        <taxon>Eukaryota</taxon>
        <taxon>Metazoa</taxon>
        <taxon>Chordata</taxon>
        <taxon>Craniata</taxon>
        <taxon>Vertebrata</taxon>
        <taxon>Euteleostomi</taxon>
        <taxon>Actinopterygii</taxon>
        <taxon>Neopterygii</taxon>
        <taxon>Teleostei</taxon>
        <taxon>Ostariophysi</taxon>
        <taxon>Siluriformes</taxon>
        <taxon>Bagridae</taxon>
        <taxon>Hemibagrus</taxon>
    </lineage>
</organism>
<feature type="domain" description="Reverse transcriptase" evidence="4">
    <location>
        <begin position="1423"/>
        <end position="1682"/>
    </location>
</feature>
<feature type="coiled-coil region" evidence="3">
    <location>
        <begin position="1257"/>
        <end position="1291"/>
    </location>
</feature>
<evidence type="ECO:0000256" key="1">
    <source>
        <dbReference type="ARBA" id="ARBA00010879"/>
    </source>
</evidence>
<dbReference type="SUPFAM" id="SSF56672">
    <property type="entry name" value="DNA/RNA polymerases"/>
    <property type="match status" value="2"/>
</dbReference>
<accession>A0AAE0URF1</accession>
<feature type="coiled-coil region" evidence="3">
    <location>
        <begin position="392"/>
        <end position="426"/>
    </location>
</feature>
<dbReference type="EC" id="3.1.26.4" evidence="2"/>
<feature type="domain" description="Reverse transcriptase" evidence="4">
    <location>
        <begin position="558"/>
        <end position="817"/>
    </location>
</feature>
<dbReference type="InterPro" id="IPR043502">
    <property type="entry name" value="DNA/RNA_pol_sf"/>
</dbReference>
<evidence type="ECO:0000313" key="6">
    <source>
        <dbReference type="Proteomes" id="UP001274896"/>
    </source>
</evidence>
<dbReference type="InterPro" id="IPR000477">
    <property type="entry name" value="RT_dom"/>
</dbReference>
<dbReference type="Gene3D" id="3.60.10.10">
    <property type="entry name" value="Endonuclease/exonuclease/phosphatase"/>
    <property type="match status" value="2"/>
</dbReference>
<comment type="similarity">
    <text evidence="1">Belongs to the beta type-B retroviral polymerase family. HERV class-II K(HML-2) pol subfamily.</text>
</comment>
<keyword evidence="3" id="KW-0175">Coiled coil</keyword>
<gene>
    <name evidence="5" type="ORF">QTP70_000744</name>
</gene>
<dbReference type="PANTHER" id="PTHR47027:SF28">
    <property type="entry name" value="ENDONUCLEASE-REVERSE TRANSCRIPTASE"/>
    <property type="match status" value="1"/>
</dbReference>
<dbReference type="Gene3D" id="3.30.70.270">
    <property type="match status" value="2"/>
</dbReference>
<dbReference type="CDD" id="cd09076">
    <property type="entry name" value="L1-EN"/>
    <property type="match status" value="2"/>
</dbReference>
<evidence type="ECO:0000259" key="4">
    <source>
        <dbReference type="PROSITE" id="PS50878"/>
    </source>
</evidence>
<dbReference type="GO" id="GO:0004523">
    <property type="term" value="F:RNA-DNA hybrid ribonuclease activity"/>
    <property type="evidence" value="ECO:0007669"/>
    <property type="project" value="UniProtKB-EC"/>
</dbReference>
<keyword evidence="6" id="KW-1185">Reference proteome</keyword>
<dbReference type="EMBL" id="JAUCMX010000020">
    <property type="protein sequence ID" value="KAK3514974.1"/>
    <property type="molecule type" value="Genomic_DNA"/>
</dbReference>
<evidence type="ECO:0000256" key="2">
    <source>
        <dbReference type="ARBA" id="ARBA00012180"/>
    </source>
</evidence>
<dbReference type="SUPFAM" id="SSF56219">
    <property type="entry name" value="DNase I-like"/>
    <property type="match status" value="2"/>
</dbReference>
<dbReference type="Pfam" id="PF00078">
    <property type="entry name" value="RVT_1"/>
    <property type="match status" value="2"/>
</dbReference>